<dbReference type="PANTHER" id="PTHR31826">
    <property type="entry name" value="NICALIN"/>
    <property type="match status" value="1"/>
</dbReference>
<gene>
    <name evidence="11" type="ORF">J0S82_005964</name>
</gene>
<keyword evidence="4" id="KW-0732">Signal</keyword>
<evidence type="ECO:0000256" key="5">
    <source>
        <dbReference type="ARBA" id="ARBA00022824"/>
    </source>
</evidence>
<dbReference type="GO" id="GO:0005789">
    <property type="term" value="C:endoplasmic reticulum membrane"/>
    <property type="evidence" value="ECO:0007669"/>
    <property type="project" value="UniProtKB-SubCell"/>
</dbReference>
<dbReference type="OrthoDB" id="5913609at2759"/>
<sequence length="101" mass="11290">MRVLPPRWGWGPAQAEWQGEPPSKHFLPRDPEFVFYDQLKQVMNAYRVKPAIFDLLLAVCIGAYLGMAYTAVQNSPETAPESEDAVTATGRCPRSAVRVPE</sequence>
<keyword evidence="8" id="KW-0325">Glycoprotein</keyword>
<evidence type="ECO:0000313" key="12">
    <source>
        <dbReference type="Proteomes" id="UP000700334"/>
    </source>
</evidence>
<evidence type="ECO:0000256" key="6">
    <source>
        <dbReference type="ARBA" id="ARBA00022989"/>
    </source>
</evidence>
<evidence type="ECO:0000256" key="3">
    <source>
        <dbReference type="ARBA" id="ARBA00022692"/>
    </source>
</evidence>
<keyword evidence="3 10" id="KW-0812">Transmembrane</keyword>
<proteinExistence type="inferred from homology"/>
<dbReference type="Proteomes" id="UP000700334">
    <property type="component" value="Unassembled WGS sequence"/>
</dbReference>
<reference evidence="11" key="1">
    <citation type="journal article" date="2021" name="Evol. Appl.">
        <title>The genome of the Pyrenean desman and the effects of bottlenecks and inbreeding on the genomic landscape of an endangered species.</title>
        <authorList>
            <person name="Escoda L."/>
            <person name="Castresana J."/>
        </authorList>
    </citation>
    <scope>NUCLEOTIDE SEQUENCE</scope>
    <source>
        <strain evidence="11">IBE-C5619</strain>
    </source>
</reference>
<dbReference type="InterPro" id="IPR016574">
    <property type="entry name" value="Nicalin"/>
</dbReference>
<evidence type="ECO:0000256" key="10">
    <source>
        <dbReference type="SAM" id="Phobius"/>
    </source>
</evidence>
<name>A0A8J6ADP5_GALPY</name>
<comment type="subcellular location">
    <subcellularLocation>
        <location evidence="1">Endoplasmic reticulum membrane</location>
        <topology evidence="1">Single-pass membrane protein</topology>
    </subcellularLocation>
</comment>
<evidence type="ECO:0000256" key="8">
    <source>
        <dbReference type="ARBA" id="ARBA00023180"/>
    </source>
</evidence>
<comment type="caution">
    <text evidence="11">The sequence shown here is derived from an EMBL/GenBank/DDBJ whole genome shotgun (WGS) entry which is preliminary data.</text>
</comment>
<evidence type="ECO:0000313" key="11">
    <source>
        <dbReference type="EMBL" id="KAG8519138.1"/>
    </source>
</evidence>
<evidence type="ECO:0000256" key="4">
    <source>
        <dbReference type="ARBA" id="ARBA00022729"/>
    </source>
</evidence>
<organism evidence="11 12">
    <name type="scientific">Galemys pyrenaicus</name>
    <name type="common">Iberian desman</name>
    <name type="synonym">Pyrenean desman</name>
    <dbReference type="NCBI Taxonomy" id="202257"/>
    <lineage>
        <taxon>Eukaryota</taxon>
        <taxon>Metazoa</taxon>
        <taxon>Chordata</taxon>
        <taxon>Craniata</taxon>
        <taxon>Vertebrata</taxon>
        <taxon>Euteleostomi</taxon>
        <taxon>Mammalia</taxon>
        <taxon>Eutheria</taxon>
        <taxon>Laurasiatheria</taxon>
        <taxon>Eulipotyphla</taxon>
        <taxon>Talpidae</taxon>
        <taxon>Galemys</taxon>
    </lineage>
</organism>
<evidence type="ECO:0000256" key="9">
    <source>
        <dbReference type="SAM" id="MobiDB-lite"/>
    </source>
</evidence>
<evidence type="ECO:0000256" key="7">
    <source>
        <dbReference type="ARBA" id="ARBA00023136"/>
    </source>
</evidence>
<accession>A0A8J6ADP5</accession>
<comment type="similarity">
    <text evidence="2">Belongs to the nicastrin family.</text>
</comment>
<evidence type="ECO:0000256" key="1">
    <source>
        <dbReference type="ARBA" id="ARBA00004389"/>
    </source>
</evidence>
<keyword evidence="6 10" id="KW-1133">Transmembrane helix</keyword>
<dbReference type="AlphaFoldDB" id="A0A8J6ADP5"/>
<dbReference type="GO" id="GO:0009966">
    <property type="term" value="P:regulation of signal transduction"/>
    <property type="evidence" value="ECO:0007669"/>
    <property type="project" value="InterPro"/>
</dbReference>
<protein>
    <submittedName>
        <fullName evidence="11">Nicalin</fullName>
    </submittedName>
</protein>
<feature type="region of interest" description="Disordered" evidence="9">
    <location>
        <begin position="77"/>
        <end position="101"/>
    </location>
</feature>
<keyword evidence="12" id="KW-1185">Reference proteome</keyword>
<dbReference type="EMBL" id="JAGFMF010011614">
    <property type="protein sequence ID" value="KAG8519138.1"/>
    <property type="molecule type" value="Genomic_DNA"/>
</dbReference>
<evidence type="ECO:0000256" key="2">
    <source>
        <dbReference type="ARBA" id="ARBA00007717"/>
    </source>
</evidence>
<feature type="transmembrane region" description="Helical" evidence="10">
    <location>
        <begin position="51"/>
        <end position="72"/>
    </location>
</feature>
<keyword evidence="7 10" id="KW-0472">Membrane</keyword>
<keyword evidence="5" id="KW-0256">Endoplasmic reticulum</keyword>